<dbReference type="AlphaFoldDB" id="A0A2X1ZVF9"/>
<dbReference type="EMBL" id="UATM01000032">
    <property type="protein sequence ID" value="SPY48065.1"/>
    <property type="molecule type" value="Genomic_DNA"/>
</dbReference>
<evidence type="ECO:0000256" key="1">
    <source>
        <dbReference type="ARBA" id="ARBA00022723"/>
    </source>
</evidence>
<name>A0A2X1ZVF9_9FIRM</name>
<dbReference type="InterPro" id="IPR037523">
    <property type="entry name" value="VOC_core"/>
</dbReference>
<dbReference type="GO" id="GO:0046872">
    <property type="term" value="F:metal ion binding"/>
    <property type="evidence" value="ECO:0007669"/>
    <property type="project" value="UniProtKB-KW"/>
</dbReference>
<dbReference type="OrthoDB" id="9788468at2"/>
<dbReference type="PANTHER" id="PTHR43048">
    <property type="entry name" value="METHYLMALONYL-COA EPIMERASE"/>
    <property type="match status" value="1"/>
</dbReference>
<dbReference type="InterPro" id="IPR004360">
    <property type="entry name" value="Glyas_Fos-R_dOase_dom"/>
</dbReference>
<dbReference type="GO" id="GO:0004462">
    <property type="term" value="F:lactoylglutathione lyase activity"/>
    <property type="evidence" value="ECO:0007669"/>
    <property type="project" value="InterPro"/>
</dbReference>
<dbReference type="Proteomes" id="UP000250070">
    <property type="component" value="Unassembled WGS sequence"/>
</dbReference>
<sequence>MIKNIAHIGLTVRDLDRSIEFYRDVLGLDYKGYMYMEGESTDRLFNGKDIRAKVAYLSPMTGEGCPDVELIEFERGEVKDDEPSLFKTSISELCFGVEDIEGFYKDLLDKGVGVMSSPQVFDSTEYGFGKSKALYFYDPDGNILEAIESLD</sequence>
<dbReference type="GeneID" id="83862752"/>
<proteinExistence type="predicted"/>
<dbReference type="PANTHER" id="PTHR43048:SF3">
    <property type="entry name" value="METHYLMALONYL-COA EPIMERASE, MITOCHONDRIAL"/>
    <property type="match status" value="1"/>
</dbReference>
<evidence type="ECO:0000259" key="2">
    <source>
        <dbReference type="PROSITE" id="PS51819"/>
    </source>
</evidence>
<protein>
    <submittedName>
        <fullName evidence="3">Fosfomycin resistance protein FosB</fullName>
    </submittedName>
</protein>
<keyword evidence="1" id="KW-0479">Metal-binding</keyword>
<dbReference type="Gene3D" id="3.10.180.10">
    <property type="entry name" value="2,3-Dihydroxybiphenyl 1,2-Dioxygenase, domain 1"/>
    <property type="match status" value="1"/>
</dbReference>
<dbReference type="RefSeq" id="WP_070702394.1">
    <property type="nucleotide sequence ID" value="NZ_CP068103.1"/>
</dbReference>
<dbReference type="InterPro" id="IPR029068">
    <property type="entry name" value="Glyas_Bleomycin-R_OHBP_Dase"/>
</dbReference>
<dbReference type="InterPro" id="IPR051785">
    <property type="entry name" value="MMCE/EMCE_epimerase"/>
</dbReference>
<dbReference type="PROSITE" id="PS00934">
    <property type="entry name" value="GLYOXALASE_I_1"/>
    <property type="match status" value="1"/>
</dbReference>
<dbReference type="PROSITE" id="PS51819">
    <property type="entry name" value="VOC"/>
    <property type="match status" value="1"/>
</dbReference>
<dbReference type="GO" id="GO:0004493">
    <property type="term" value="F:methylmalonyl-CoA epimerase activity"/>
    <property type="evidence" value="ECO:0007669"/>
    <property type="project" value="TreeGrafter"/>
</dbReference>
<reference evidence="3 4" key="1">
    <citation type="submission" date="2018-06" db="EMBL/GenBank/DDBJ databases">
        <authorList>
            <consortium name="Pathogen Informatics"/>
            <person name="Doyle S."/>
        </authorList>
    </citation>
    <scope>NUCLEOTIDE SEQUENCE [LARGE SCALE GENOMIC DNA]</scope>
    <source>
        <strain evidence="3 4">NCTC13076</strain>
    </source>
</reference>
<gene>
    <name evidence="3" type="ORF">NCTC13076_01271</name>
</gene>
<dbReference type="GO" id="GO:0046491">
    <property type="term" value="P:L-methylmalonyl-CoA metabolic process"/>
    <property type="evidence" value="ECO:0007669"/>
    <property type="project" value="TreeGrafter"/>
</dbReference>
<evidence type="ECO:0000313" key="4">
    <source>
        <dbReference type="Proteomes" id="UP000250070"/>
    </source>
</evidence>
<evidence type="ECO:0000313" key="3">
    <source>
        <dbReference type="EMBL" id="SPY48065.1"/>
    </source>
</evidence>
<dbReference type="STRING" id="54005.HMPREF3229_00319"/>
<accession>A0A2X1ZVF9</accession>
<dbReference type="Pfam" id="PF00903">
    <property type="entry name" value="Glyoxalase"/>
    <property type="match status" value="1"/>
</dbReference>
<organism evidence="3 4">
    <name type="scientific">Peptoniphilus harei</name>
    <dbReference type="NCBI Taxonomy" id="54005"/>
    <lineage>
        <taxon>Bacteria</taxon>
        <taxon>Bacillati</taxon>
        <taxon>Bacillota</taxon>
        <taxon>Tissierellia</taxon>
        <taxon>Tissierellales</taxon>
        <taxon>Peptoniphilaceae</taxon>
        <taxon>Peptoniphilus</taxon>
    </lineage>
</organism>
<feature type="domain" description="VOC" evidence="2">
    <location>
        <begin position="4"/>
        <end position="149"/>
    </location>
</feature>
<dbReference type="InterPro" id="IPR018146">
    <property type="entry name" value="Glyoxalase_1_CS"/>
</dbReference>
<dbReference type="SUPFAM" id="SSF54593">
    <property type="entry name" value="Glyoxalase/Bleomycin resistance protein/Dihydroxybiphenyl dioxygenase"/>
    <property type="match status" value="1"/>
</dbReference>